<keyword evidence="3 11" id="KW-0328">Glycosyltransferase</keyword>
<keyword evidence="7 11" id="KW-1133">Transmembrane helix</keyword>
<evidence type="ECO:0000256" key="5">
    <source>
        <dbReference type="ARBA" id="ARBA00022692"/>
    </source>
</evidence>
<dbReference type="EnsemblMetazoa" id="BGLB013807-RB">
    <property type="protein sequence ID" value="BGLB013807-PB"/>
    <property type="gene ID" value="BGLB013807"/>
</dbReference>
<keyword evidence="10" id="KW-0325">Glycoprotein</keyword>
<dbReference type="RefSeq" id="XP_013063588.2">
    <property type="nucleotide sequence ID" value="XM_013208134.2"/>
</dbReference>
<dbReference type="GO" id="GO:0006493">
    <property type="term" value="P:protein O-linked glycosylation"/>
    <property type="evidence" value="ECO:0007669"/>
    <property type="project" value="TreeGrafter"/>
</dbReference>
<keyword evidence="8 11" id="KW-0333">Golgi apparatus</keyword>
<name>A0A2C9K617_BIOGL</name>
<dbReference type="GO" id="GO:0016758">
    <property type="term" value="F:hexosyltransferase activity"/>
    <property type="evidence" value="ECO:0007669"/>
    <property type="project" value="InterPro"/>
</dbReference>
<dbReference type="PANTHER" id="PTHR11214">
    <property type="entry name" value="BETA-1,3-N-ACETYLGLUCOSAMINYLTRANSFERASE"/>
    <property type="match status" value="1"/>
</dbReference>
<evidence type="ECO:0000313" key="12">
    <source>
        <dbReference type="EnsemblMetazoa" id="BGLB013807-PB"/>
    </source>
</evidence>
<evidence type="ECO:0000256" key="1">
    <source>
        <dbReference type="ARBA" id="ARBA00004323"/>
    </source>
</evidence>
<comment type="subcellular location">
    <subcellularLocation>
        <location evidence="1 11">Golgi apparatus membrane</location>
        <topology evidence="1 11">Single-pass type II membrane protein</topology>
    </subcellularLocation>
</comment>
<dbReference type="FunFam" id="3.90.550.50:FF:000001">
    <property type="entry name" value="Hexosyltransferase"/>
    <property type="match status" value="1"/>
</dbReference>
<protein>
    <recommendedName>
        <fullName evidence="11">Hexosyltransferase</fullName>
        <ecNumber evidence="11">2.4.1.-</ecNumber>
    </recommendedName>
</protein>
<dbReference type="AlphaFoldDB" id="A0A2C9K617"/>
<keyword evidence="6 11" id="KW-0735">Signal-anchor</keyword>
<evidence type="ECO:0000256" key="6">
    <source>
        <dbReference type="ARBA" id="ARBA00022968"/>
    </source>
</evidence>
<proteinExistence type="inferred from homology"/>
<accession>A0A2C9K617</accession>
<reference evidence="12" key="1">
    <citation type="submission" date="2020-05" db="UniProtKB">
        <authorList>
            <consortium name="EnsemblMetazoa"/>
        </authorList>
    </citation>
    <scope>IDENTIFICATION</scope>
    <source>
        <strain evidence="12">BB02</strain>
    </source>
</reference>
<dbReference type="GO" id="GO:0000139">
    <property type="term" value="C:Golgi membrane"/>
    <property type="evidence" value="ECO:0007669"/>
    <property type="project" value="UniProtKB-SubCell"/>
</dbReference>
<gene>
    <name evidence="12" type="primary">106052700</name>
</gene>
<evidence type="ECO:0000256" key="9">
    <source>
        <dbReference type="ARBA" id="ARBA00023136"/>
    </source>
</evidence>
<keyword evidence="5 11" id="KW-0812">Transmembrane</keyword>
<evidence type="ECO:0000256" key="7">
    <source>
        <dbReference type="ARBA" id="ARBA00022989"/>
    </source>
</evidence>
<evidence type="ECO:0000256" key="11">
    <source>
        <dbReference type="RuleBase" id="RU363063"/>
    </source>
</evidence>
<evidence type="ECO:0000256" key="2">
    <source>
        <dbReference type="ARBA" id="ARBA00008661"/>
    </source>
</evidence>
<evidence type="ECO:0000256" key="4">
    <source>
        <dbReference type="ARBA" id="ARBA00022679"/>
    </source>
</evidence>
<keyword evidence="4" id="KW-0808">Transferase</keyword>
<comment type="similarity">
    <text evidence="2 11">Belongs to the glycosyltransferase 31 family.</text>
</comment>
<evidence type="ECO:0000313" key="13">
    <source>
        <dbReference type="Proteomes" id="UP000076420"/>
    </source>
</evidence>
<evidence type="ECO:0000256" key="3">
    <source>
        <dbReference type="ARBA" id="ARBA00022676"/>
    </source>
</evidence>
<dbReference type="KEGG" id="bgt:106052700"/>
<dbReference type="InterPro" id="IPR002659">
    <property type="entry name" value="Glyco_trans_31"/>
</dbReference>
<dbReference type="STRING" id="6526.A0A2C9K617"/>
<dbReference type="Proteomes" id="UP000076420">
    <property type="component" value="Unassembled WGS sequence"/>
</dbReference>
<dbReference type="Gene3D" id="3.90.550.50">
    <property type="match status" value="1"/>
</dbReference>
<dbReference type="VEuPathDB" id="VectorBase:BGLAX_047915"/>
<evidence type="ECO:0000256" key="10">
    <source>
        <dbReference type="ARBA" id="ARBA00023180"/>
    </source>
</evidence>
<feature type="transmembrane region" description="Helical" evidence="11">
    <location>
        <begin position="37"/>
        <end position="58"/>
    </location>
</feature>
<sequence length="369" mass="43046">MDEFDGDNECWKWFTLLRNSMHYKQNKFKEIVHRITIRNSFTIVLLVQLVILMTWGLYPVTKPKERTDALLYLSTDDPRLLLLNSLAERETGYDYINKHYENLRIVFQQMDSIIKEDKKSILSFIAQPIINNHSFSYLHNPDKTCVNAKTEILIVVPSAPGNFENRLNIRYSDYINFTRNAENKARLLFFLGQTKSDEMQSKIDGESAAYEDIVQESFEDVYQNIRYKAVSMLKWSNTFCPQAQYVIRSDDDVLVNLSAVTGSLKATHKNFSNFILGRVRFHDAPTRNKKEKYYLSEQEYPERWFPPFALGGLLGYPMLTVKLLYQAALREKPIWLDDVFITGICAPKVGVRLINESSFAFMHKGKWAH</sequence>
<keyword evidence="9 11" id="KW-0472">Membrane</keyword>
<dbReference type="Pfam" id="PF01762">
    <property type="entry name" value="Galactosyl_T"/>
    <property type="match status" value="1"/>
</dbReference>
<dbReference type="PANTHER" id="PTHR11214:SF3">
    <property type="entry name" value="BETA-1,3-GALACTOSYLTRANSFERASE 6"/>
    <property type="match status" value="1"/>
</dbReference>
<dbReference type="EC" id="2.4.1.-" evidence="11"/>
<organism evidence="12 13">
    <name type="scientific">Biomphalaria glabrata</name>
    <name type="common">Bloodfluke planorb</name>
    <name type="synonym">Freshwater snail</name>
    <dbReference type="NCBI Taxonomy" id="6526"/>
    <lineage>
        <taxon>Eukaryota</taxon>
        <taxon>Metazoa</taxon>
        <taxon>Spiralia</taxon>
        <taxon>Lophotrochozoa</taxon>
        <taxon>Mollusca</taxon>
        <taxon>Gastropoda</taxon>
        <taxon>Heterobranchia</taxon>
        <taxon>Euthyneura</taxon>
        <taxon>Panpulmonata</taxon>
        <taxon>Hygrophila</taxon>
        <taxon>Lymnaeoidea</taxon>
        <taxon>Planorbidae</taxon>
        <taxon>Biomphalaria</taxon>
    </lineage>
</organism>
<evidence type="ECO:0000256" key="8">
    <source>
        <dbReference type="ARBA" id="ARBA00023034"/>
    </source>
</evidence>
<dbReference type="VEuPathDB" id="VectorBase:BGLB013807"/>
<dbReference type="OrthoDB" id="6146401at2759"/>